<dbReference type="PROSITE" id="PS00065">
    <property type="entry name" value="D_2_HYDROXYACID_DH_1"/>
    <property type="match status" value="1"/>
</dbReference>
<accession>A0A4R5VLR6</accession>
<evidence type="ECO:0000256" key="1">
    <source>
        <dbReference type="ARBA" id="ARBA00005854"/>
    </source>
</evidence>
<dbReference type="GO" id="GO:0051287">
    <property type="term" value="F:NAD binding"/>
    <property type="evidence" value="ECO:0007669"/>
    <property type="project" value="InterPro"/>
</dbReference>
<dbReference type="Proteomes" id="UP000295132">
    <property type="component" value="Unassembled WGS sequence"/>
</dbReference>
<dbReference type="SUPFAM" id="SSF52283">
    <property type="entry name" value="Formate/glycerate dehydrogenase catalytic domain-like"/>
    <property type="match status" value="1"/>
</dbReference>
<dbReference type="SUPFAM" id="SSF51735">
    <property type="entry name" value="NAD(P)-binding Rossmann-fold domains"/>
    <property type="match status" value="1"/>
</dbReference>
<sequence>MGIKLKPKVFIALPIPPQAEAFIAEHCEYRKWDFKEPIPREVLLKEIVDMDGLLTVGGEIDHELLNSAPKLKVVSNISVGYNNFDLEAMKKRGVLGMNTPSVLDDTVADLILALVLASARRIPELDRYVKEGRWRRGYDGSFFGVDVHHSTIGIIGLGRIGEAIAKRAKYGFDMNILYYNRTRKFKAEKNLGAQYCTMDELLQKSDFVVLMTPLTPETTRIMGHQEFSLMKNSAFFINASRGQTVDEQALIEALLKGKIRGAGLDVYEQEPIDPGHPLLKMDNVVTLPHIGSATEKTRFDMAMLAAKNLVQALKGEQPLNIVDELSGVKF</sequence>
<feature type="domain" description="D-isomer specific 2-hydroxyacid dehydrogenase NAD-binding" evidence="5">
    <location>
        <begin position="112"/>
        <end position="291"/>
    </location>
</feature>
<dbReference type="EC" id="1.1.1.-" evidence="6"/>
<reference evidence="6" key="2">
    <citation type="submission" date="2023-08" db="EMBL/GenBank/DDBJ databases">
        <title>Nitrogen cycling bacteria in agricultural field soils.</title>
        <authorList>
            <person name="Jang J."/>
        </authorList>
    </citation>
    <scope>NUCLEOTIDE SEQUENCE</scope>
    <source>
        <strain evidence="6">PS3-36</strain>
    </source>
</reference>
<proteinExistence type="inferred from homology"/>
<feature type="domain" description="D-isomer specific 2-hydroxyacid dehydrogenase catalytic" evidence="4">
    <location>
        <begin position="11"/>
        <end position="322"/>
    </location>
</feature>
<protein>
    <submittedName>
        <fullName evidence="7">D-glycerate dehydrogenase</fullName>
        <ecNumber evidence="6">1.1.1.-</ecNumber>
    </submittedName>
</protein>
<dbReference type="InterPro" id="IPR006139">
    <property type="entry name" value="D-isomer_2_OHA_DH_cat_dom"/>
</dbReference>
<dbReference type="AlphaFoldDB" id="A0A4R5VLR6"/>
<evidence type="ECO:0000259" key="5">
    <source>
        <dbReference type="Pfam" id="PF02826"/>
    </source>
</evidence>
<dbReference type="Pfam" id="PF02826">
    <property type="entry name" value="2-Hacid_dh_C"/>
    <property type="match status" value="1"/>
</dbReference>
<evidence type="ECO:0000313" key="6">
    <source>
        <dbReference type="EMBL" id="MDQ6598859.1"/>
    </source>
</evidence>
<dbReference type="InterPro" id="IPR006140">
    <property type="entry name" value="D-isomer_DH_NAD-bd"/>
</dbReference>
<evidence type="ECO:0000259" key="4">
    <source>
        <dbReference type="Pfam" id="PF00389"/>
    </source>
</evidence>
<dbReference type="PANTHER" id="PTHR10996:SF283">
    <property type="entry name" value="GLYOXYLATE_HYDROXYPYRUVATE REDUCTASE B"/>
    <property type="match status" value="1"/>
</dbReference>
<dbReference type="GO" id="GO:0030267">
    <property type="term" value="F:glyoxylate reductase (NADPH) activity"/>
    <property type="evidence" value="ECO:0007669"/>
    <property type="project" value="TreeGrafter"/>
</dbReference>
<evidence type="ECO:0000256" key="2">
    <source>
        <dbReference type="ARBA" id="ARBA00023002"/>
    </source>
</evidence>
<dbReference type="Proteomes" id="UP001178888">
    <property type="component" value="Unassembled WGS sequence"/>
</dbReference>
<dbReference type="PANTHER" id="PTHR10996">
    <property type="entry name" value="2-HYDROXYACID DEHYDROGENASE-RELATED"/>
    <property type="match status" value="1"/>
</dbReference>
<organism evidence="7 8">
    <name type="scientific">Bacillus salipaludis</name>
    <dbReference type="NCBI Taxonomy" id="2547811"/>
    <lineage>
        <taxon>Bacteria</taxon>
        <taxon>Bacillati</taxon>
        <taxon>Bacillota</taxon>
        <taxon>Bacilli</taxon>
        <taxon>Bacillales</taxon>
        <taxon>Bacillaceae</taxon>
        <taxon>Bacillus</taxon>
    </lineage>
</organism>
<evidence type="ECO:0000313" key="7">
    <source>
        <dbReference type="EMBL" id="TDK58233.1"/>
    </source>
</evidence>
<dbReference type="Gene3D" id="3.40.50.720">
    <property type="entry name" value="NAD(P)-binding Rossmann-like Domain"/>
    <property type="match status" value="2"/>
</dbReference>
<dbReference type="InterPro" id="IPR036291">
    <property type="entry name" value="NAD(P)-bd_dom_sf"/>
</dbReference>
<dbReference type="Pfam" id="PF00389">
    <property type="entry name" value="2-Hacid_dh"/>
    <property type="match status" value="1"/>
</dbReference>
<evidence type="ECO:0000313" key="9">
    <source>
        <dbReference type="Proteomes" id="UP001178888"/>
    </source>
</evidence>
<comment type="similarity">
    <text evidence="1 3">Belongs to the D-isomer specific 2-hydroxyacid dehydrogenase family.</text>
</comment>
<comment type="caution">
    <text evidence="7">The sequence shown here is derived from an EMBL/GenBank/DDBJ whole genome shotgun (WGS) entry which is preliminary data.</text>
</comment>
<gene>
    <name evidence="7" type="ORF">E2K98_24520</name>
    <name evidence="6" type="ORF">RCG21_21300</name>
</gene>
<reference evidence="7 8" key="1">
    <citation type="submission" date="2019-03" db="EMBL/GenBank/DDBJ databases">
        <title>Bacillus niacini sp. nov. a Nicotinate-Metabolizing Mesophile Isolated from Soil.</title>
        <authorList>
            <person name="Zhang G."/>
        </authorList>
    </citation>
    <scope>NUCLEOTIDE SEQUENCE [LARGE SCALE GENOMIC DNA]</scope>
    <source>
        <strain evidence="7 8">WN066</strain>
    </source>
</reference>
<dbReference type="CDD" id="cd05301">
    <property type="entry name" value="GDH"/>
    <property type="match status" value="1"/>
</dbReference>
<dbReference type="EMBL" id="SMYO01000016">
    <property type="protein sequence ID" value="TDK58233.1"/>
    <property type="molecule type" value="Genomic_DNA"/>
</dbReference>
<evidence type="ECO:0000313" key="8">
    <source>
        <dbReference type="Proteomes" id="UP000295132"/>
    </source>
</evidence>
<dbReference type="GO" id="GO:0005829">
    <property type="term" value="C:cytosol"/>
    <property type="evidence" value="ECO:0007669"/>
    <property type="project" value="TreeGrafter"/>
</dbReference>
<dbReference type="EMBL" id="JAVGVR010000001">
    <property type="protein sequence ID" value="MDQ6598859.1"/>
    <property type="molecule type" value="Genomic_DNA"/>
</dbReference>
<keyword evidence="9" id="KW-1185">Reference proteome</keyword>
<dbReference type="FunFam" id="3.40.50.720:FF:000462">
    <property type="entry name" value="Glyoxylate reductase (NADP+)"/>
    <property type="match status" value="1"/>
</dbReference>
<dbReference type="RefSeq" id="WP_133338848.1">
    <property type="nucleotide sequence ID" value="NZ_JAVGVR010000001.1"/>
</dbReference>
<dbReference type="GO" id="GO:0016618">
    <property type="term" value="F:hydroxypyruvate reductase [NAD(P)H] activity"/>
    <property type="evidence" value="ECO:0007669"/>
    <property type="project" value="TreeGrafter"/>
</dbReference>
<keyword evidence="2 3" id="KW-0560">Oxidoreductase</keyword>
<name>A0A4R5VLR6_9BACI</name>
<evidence type="ECO:0000256" key="3">
    <source>
        <dbReference type="RuleBase" id="RU003719"/>
    </source>
</evidence>
<dbReference type="InterPro" id="IPR029752">
    <property type="entry name" value="D-isomer_DH_CS1"/>
</dbReference>
<dbReference type="InterPro" id="IPR050223">
    <property type="entry name" value="D-isomer_2-hydroxyacid_DH"/>
</dbReference>